<evidence type="ECO:0000256" key="4">
    <source>
        <dbReference type="ARBA" id="ARBA00022475"/>
    </source>
</evidence>
<keyword evidence="13" id="KW-1185">Reference proteome</keyword>
<organism evidence="12 13">
    <name type="scientific">Frondihabitans sucicola</name>
    <dbReference type="NCBI Taxonomy" id="1268041"/>
    <lineage>
        <taxon>Bacteria</taxon>
        <taxon>Bacillati</taxon>
        <taxon>Actinomycetota</taxon>
        <taxon>Actinomycetes</taxon>
        <taxon>Micrococcales</taxon>
        <taxon>Microbacteriaceae</taxon>
        <taxon>Frondihabitans</taxon>
    </lineage>
</organism>
<evidence type="ECO:0000256" key="8">
    <source>
        <dbReference type="ARBA" id="ARBA00023136"/>
    </source>
</evidence>
<comment type="subunit">
    <text evidence="10">Associates with subunits I, II and III to form cytochrome c oxidase.</text>
</comment>
<feature type="transmembrane region" description="Helical" evidence="11">
    <location>
        <begin position="7"/>
        <end position="25"/>
    </location>
</feature>
<evidence type="ECO:0000256" key="5">
    <source>
        <dbReference type="ARBA" id="ARBA00022692"/>
    </source>
</evidence>
<dbReference type="Proteomes" id="UP001321486">
    <property type="component" value="Chromosome"/>
</dbReference>
<evidence type="ECO:0000256" key="10">
    <source>
        <dbReference type="PIRNR" id="PIRNR017385"/>
    </source>
</evidence>
<evidence type="ECO:0000256" key="2">
    <source>
        <dbReference type="ARBA" id="ARBA00004651"/>
    </source>
</evidence>
<evidence type="ECO:0000256" key="9">
    <source>
        <dbReference type="ARBA" id="ARBA00047816"/>
    </source>
</evidence>
<comment type="function">
    <text evidence="1 10">Part of cytochrome c oxidase, its function is unknown.</text>
</comment>
<feature type="transmembrane region" description="Helical" evidence="11">
    <location>
        <begin position="37"/>
        <end position="56"/>
    </location>
</feature>
<evidence type="ECO:0000256" key="6">
    <source>
        <dbReference type="ARBA" id="ARBA00022967"/>
    </source>
</evidence>
<evidence type="ECO:0000256" key="1">
    <source>
        <dbReference type="ARBA" id="ARBA00002536"/>
    </source>
</evidence>
<gene>
    <name evidence="12" type="ORF">GCM10025867_27080</name>
</gene>
<dbReference type="EMBL" id="AP027732">
    <property type="protein sequence ID" value="BDZ50467.1"/>
    <property type="molecule type" value="Genomic_DNA"/>
</dbReference>
<sequence>MRAQSNIFWVLAVFFFVADAAYTVWSLLSSEFHAVEWTGTLGIGLAGILAVFLGFYMNRSHYAQTGELPEDRLDAEIDDGDPEVGFFNPYSWWPFVLAAGCTLCFLALAVGIWMIFFGAAITAVALVGWVYENYRGVYRH</sequence>
<dbReference type="RefSeq" id="WP_286343479.1">
    <property type="nucleotide sequence ID" value="NZ_AP027732.1"/>
</dbReference>
<reference evidence="13" key="1">
    <citation type="journal article" date="2019" name="Int. J. Syst. Evol. Microbiol.">
        <title>The Global Catalogue of Microorganisms (GCM) 10K type strain sequencing project: providing services to taxonomists for standard genome sequencing and annotation.</title>
        <authorList>
            <consortium name="The Broad Institute Genomics Platform"/>
            <consortium name="The Broad Institute Genome Sequencing Center for Infectious Disease"/>
            <person name="Wu L."/>
            <person name="Ma J."/>
        </authorList>
    </citation>
    <scope>NUCLEOTIDE SEQUENCE [LARGE SCALE GENOMIC DNA]</scope>
    <source>
        <strain evidence="13">NBRC 108728</strain>
    </source>
</reference>
<evidence type="ECO:0000256" key="3">
    <source>
        <dbReference type="ARBA" id="ARBA00006870"/>
    </source>
</evidence>
<dbReference type="EC" id="7.1.1.9" evidence="10"/>
<comment type="subcellular location">
    <subcellularLocation>
        <location evidence="2">Cell membrane</location>
        <topology evidence="2">Multi-pass membrane protein</topology>
    </subcellularLocation>
</comment>
<dbReference type="Pfam" id="PF12270">
    <property type="entry name" value="Cyt_c_ox_IV"/>
    <property type="match status" value="1"/>
</dbReference>
<feature type="transmembrane region" description="Helical" evidence="11">
    <location>
        <begin position="103"/>
        <end position="131"/>
    </location>
</feature>
<comment type="similarity">
    <text evidence="3 10">Belongs to the cytochrome c oxidase bacterial subunit CtaF family.</text>
</comment>
<comment type="catalytic activity">
    <reaction evidence="9 10">
        <text>4 Fe(II)-[cytochrome c] + O2 + 8 H(+)(in) = 4 Fe(III)-[cytochrome c] + 2 H2O + 4 H(+)(out)</text>
        <dbReference type="Rhea" id="RHEA:11436"/>
        <dbReference type="Rhea" id="RHEA-COMP:10350"/>
        <dbReference type="Rhea" id="RHEA-COMP:14399"/>
        <dbReference type="ChEBI" id="CHEBI:15377"/>
        <dbReference type="ChEBI" id="CHEBI:15378"/>
        <dbReference type="ChEBI" id="CHEBI:15379"/>
        <dbReference type="ChEBI" id="CHEBI:29033"/>
        <dbReference type="ChEBI" id="CHEBI:29034"/>
        <dbReference type="EC" id="7.1.1.9"/>
    </reaction>
</comment>
<keyword evidence="6 10" id="KW-1278">Translocase</keyword>
<evidence type="ECO:0000256" key="7">
    <source>
        <dbReference type="ARBA" id="ARBA00022989"/>
    </source>
</evidence>
<evidence type="ECO:0000313" key="12">
    <source>
        <dbReference type="EMBL" id="BDZ50467.1"/>
    </source>
</evidence>
<accession>A0ABM8GPT6</accession>
<keyword evidence="4 10" id="KW-1003">Cell membrane</keyword>
<evidence type="ECO:0000313" key="13">
    <source>
        <dbReference type="Proteomes" id="UP001321486"/>
    </source>
</evidence>
<proteinExistence type="inferred from homology"/>
<name>A0ABM8GPT6_9MICO</name>
<keyword evidence="7 11" id="KW-1133">Transmembrane helix</keyword>
<keyword evidence="5 11" id="KW-0812">Transmembrane</keyword>
<protein>
    <recommendedName>
        <fullName evidence="10">Cytochrome c oxidase polypeptide 4</fullName>
        <ecNumber evidence="10">7.1.1.9</ecNumber>
    </recommendedName>
    <alternativeName>
        <fullName evidence="10">Cytochrome aa3 subunit 4</fullName>
    </alternativeName>
    <alternativeName>
        <fullName evidence="10">Cytochrome c oxidase polypeptide IV</fullName>
    </alternativeName>
</protein>
<evidence type="ECO:0000256" key="11">
    <source>
        <dbReference type="SAM" id="Phobius"/>
    </source>
</evidence>
<dbReference type="InterPro" id="IPR021050">
    <property type="entry name" value="Cyt_c_oxidase_su4_actinobac"/>
</dbReference>
<dbReference type="PIRSF" id="PIRSF017385">
    <property type="entry name" value="CtaF"/>
    <property type="match status" value="1"/>
</dbReference>
<keyword evidence="8 10" id="KW-0472">Membrane</keyword>